<name>A0A820NS15_9BILA</name>
<feature type="non-terminal residue" evidence="2">
    <location>
        <position position="1"/>
    </location>
</feature>
<feature type="region of interest" description="Disordered" evidence="1">
    <location>
        <begin position="1"/>
        <end position="23"/>
    </location>
</feature>
<accession>A0A820NS15</accession>
<evidence type="ECO:0000313" key="3">
    <source>
        <dbReference type="Proteomes" id="UP000663836"/>
    </source>
</evidence>
<comment type="caution">
    <text evidence="2">The sequence shown here is derived from an EMBL/GenBank/DDBJ whole genome shotgun (WGS) entry which is preliminary data.</text>
</comment>
<reference evidence="2" key="1">
    <citation type="submission" date="2021-02" db="EMBL/GenBank/DDBJ databases">
        <authorList>
            <person name="Nowell W R."/>
        </authorList>
    </citation>
    <scope>NUCLEOTIDE SEQUENCE</scope>
</reference>
<feature type="compositionally biased region" description="Acidic residues" evidence="1">
    <location>
        <begin position="10"/>
        <end position="20"/>
    </location>
</feature>
<dbReference type="Proteomes" id="UP000663836">
    <property type="component" value="Unassembled WGS sequence"/>
</dbReference>
<dbReference type="EMBL" id="CAJOBD010064351">
    <property type="protein sequence ID" value="CAF4392955.1"/>
    <property type="molecule type" value="Genomic_DNA"/>
</dbReference>
<dbReference type="AlphaFoldDB" id="A0A820NS15"/>
<proteinExistence type="predicted"/>
<evidence type="ECO:0000313" key="2">
    <source>
        <dbReference type="EMBL" id="CAF4392955.1"/>
    </source>
</evidence>
<organism evidence="2 3">
    <name type="scientific">Rotaria sordida</name>
    <dbReference type="NCBI Taxonomy" id="392033"/>
    <lineage>
        <taxon>Eukaryota</taxon>
        <taxon>Metazoa</taxon>
        <taxon>Spiralia</taxon>
        <taxon>Gnathifera</taxon>
        <taxon>Rotifera</taxon>
        <taxon>Eurotatoria</taxon>
        <taxon>Bdelloidea</taxon>
        <taxon>Philodinida</taxon>
        <taxon>Philodinidae</taxon>
        <taxon>Rotaria</taxon>
    </lineage>
</organism>
<sequence>CLNTIASTTSDEEENVDESDQASLLPRAINNDDIDIYVSTETQIRHDFDIVEKVEMNKKSKRTM</sequence>
<protein>
    <submittedName>
        <fullName evidence="2">Uncharacterized protein</fullName>
    </submittedName>
</protein>
<evidence type="ECO:0000256" key="1">
    <source>
        <dbReference type="SAM" id="MobiDB-lite"/>
    </source>
</evidence>
<gene>
    <name evidence="2" type="ORF">JBS370_LOCUS43205</name>
</gene>